<evidence type="ECO:0000313" key="2">
    <source>
        <dbReference type="EMBL" id="EMD00609.1"/>
    </source>
</evidence>
<dbReference type="AlphaFoldDB" id="M2N8Y1"/>
<name>M2N8Y1_BAUPA</name>
<dbReference type="RefSeq" id="XP_007671793.1">
    <property type="nucleotide sequence ID" value="XM_007673603.1"/>
</dbReference>
<dbReference type="Proteomes" id="UP000011761">
    <property type="component" value="Unassembled WGS sequence"/>
</dbReference>
<evidence type="ECO:0000256" key="1">
    <source>
        <dbReference type="SAM" id="MobiDB-lite"/>
    </source>
</evidence>
<evidence type="ECO:0000313" key="3">
    <source>
        <dbReference type="Proteomes" id="UP000011761"/>
    </source>
</evidence>
<protein>
    <submittedName>
        <fullName evidence="2">Uncharacterized protein</fullName>
    </submittedName>
</protein>
<organism evidence="2 3">
    <name type="scientific">Baudoinia panamericana (strain UAMH 10762)</name>
    <name type="common">Angels' share fungus</name>
    <name type="synonym">Baudoinia compniacensis (strain UAMH 10762)</name>
    <dbReference type="NCBI Taxonomy" id="717646"/>
    <lineage>
        <taxon>Eukaryota</taxon>
        <taxon>Fungi</taxon>
        <taxon>Dikarya</taxon>
        <taxon>Ascomycota</taxon>
        <taxon>Pezizomycotina</taxon>
        <taxon>Dothideomycetes</taxon>
        <taxon>Dothideomycetidae</taxon>
        <taxon>Mycosphaerellales</taxon>
        <taxon>Teratosphaeriaceae</taxon>
        <taxon>Baudoinia</taxon>
    </lineage>
</organism>
<dbReference type="GeneID" id="19110821"/>
<dbReference type="HOGENOM" id="CLU_3049959_0_0_1"/>
<accession>M2N8Y1</accession>
<feature type="region of interest" description="Disordered" evidence="1">
    <location>
        <begin position="1"/>
        <end position="22"/>
    </location>
</feature>
<proteinExistence type="predicted"/>
<sequence length="54" mass="6077">MSPPPNRYLVDTAPQQQPGLPQGSVDLVQCTDWGAARKDAGVECLNRRHRRHPR</sequence>
<reference evidence="2 3" key="1">
    <citation type="journal article" date="2012" name="PLoS Pathog.">
        <title>Diverse lifestyles and strategies of plant pathogenesis encoded in the genomes of eighteen Dothideomycetes fungi.</title>
        <authorList>
            <person name="Ohm R.A."/>
            <person name="Feau N."/>
            <person name="Henrissat B."/>
            <person name="Schoch C.L."/>
            <person name="Horwitz B.A."/>
            <person name="Barry K.W."/>
            <person name="Condon B.J."/>
            <person name="Copeland A.C."/>
            <person name="Dhillon B."/>
            <person name="Glaser F."/>
            <person name="Hesse C.N."/>
            <person name="Kosti I."/>
            <person name="LaButti K."/>
            <person name="Lindquist E.A."/>
            <person name="Lucas S."/>
            <person name="Salamov A.A."/>
            <person name="Bradshaw R.E."/>
            <person name="Ciuffetti L."/>
            <person name="Hamelin R.C."/>
            <person name="Kema G.H.J."/>
            <person name="Lawrence C."/>
            <person name="Scott J.A."/>
            <person name="Spatafora J.W."/>
            <person name="Turgeon B.G."/>
            <person name="de Wit P.J.G.M."/>
            <person name="Zhong S."/>
            <person name="Goodwin S.B."/>
            <person name="Grigoriev I.V."/>
        </authorList>
    </citation>
    <scope>NUCLEOTIDE SEQUENCE [LARGE SCALE GENOMIC DNA]</scope>
    <source>
        <strain evidence="2 3">UAMH 10762</strain>
    </source>
</reference>
<dbReference type="KEGG" id="bcom:BAUCODRAFT_28952"/>
<dbReference type="EMBL" id="KB445550">
    <property type="protein sequence ID" value="EMD00609.1"/>
    <property type="molecule type" value="Genomic_DNA"/>
</dbReference>
<gene>
    <name evidence="2" type="ORF">BAUCODRAFT_28952</name>
</gene>
<keyword evidence="3" id="KW-1185">Reference proteome</keyword>